<dbReference type="HOGENOM" id="CLU_025810_3_0_6"/>
<name>F6DBC2_THICA</name>
<proteinExistence type="inferred from homology"/>
<dbReference type="HAMAP" id="MF_00972">
    <property type="entry name" value="tRNA_aden_deaminase"/>
    <property type="match status" value="1"/>
</dbReference>
<dbReference type="GO" id="GO:0002100">
    <property type="term" value="P:tRNA wobble adenosine to inosine editing"/>
    <property type="evidence" value="ECO:0007669"/>
    <property type="project" value="UniProtKB-UniRule"/>
</dbReference>
<dbReference type="Proteomes" id="UP000009232">
    <property type="component" value="Chromosome"/>
</dbReference>
<dbReference type="FunFam" id="3.40.140.10:FF:000005">
    <property type="entry name" value="tRNA-specific adenosine deaminase"/>
    <property type="match status" value="1"/>
</dbReference>
<dbReference type="AlphaFoldDB" id="F6DBC2"/>
<dbReference type="Pfam" id="PF00383">
    <property type="entry name" value="dCMP_cyt_deam_1"/>
    <property type="match status" value="1"/>
</dbReference>
<dbReference type="EC" id="3.5.4.33" evidence="8"/>
<dbReference type="PROSITE" id="PS51747">
    <property type="entry name" value="CYT_DCMP_DEAMINASES_2"/>
    <property type="match status" value="1"/>
</dbReference>
<feature type="binding site" evidence="8">
    <location>
        <position position="108"/>
    </location>
    <ligand>
        <name>Zn(2+)</name>
        <dbReference type="ChEBI" id="CHEBI:29105"/>
        <note>catalytic</note>
    </ligand>
</feature>
<evidence type="ECO:0000313" key="11">
    <source>
        <dbReference type="Proteomes" id="UP000009232"/>
    </source>
</evidence>
<evidence type="ECO:0000313" key="10">
    <source>
        <dbReference type="EMBL" id="AEG31230.1"/>
    </source>
</evidence>
<dbReference type="Gene3D" id="3.40.140.10">
    <property type="entry name" value="Cytidine Deaminase, domain 2"/>
    <property type="match status" value="1"/>
</dbReference>
<dbReference type="InterPro" id="IPR016192">
    <property type="entry name" value="APOBEC/CMP_deaminase_Zn-bd"/>
</dbReference>
<feature type="binding site" evidence="8">
    <location>
        <position position="75"/>
    </location>
    <ligand>
        <name>Zn(2+)</name>
        <dbReference type="ChEBI" id="CHEBI:29105"/>
        <note>catalytic</note>
    </ligand>
</feature>
<keyword evidence="6 8" id="KW-0862">Zinc</keyword>
<comment type="similarity">
    <text evidence="1">Belongs to the cytidine and deoxycytidylate deaminase family. ADAT2 subfamily.</text>
</comment>
<evidence type="ECO:0000256" key="1">
    <source>
        <dbReference type="ARBA" id="ARBA00010669"/>
    </source>
</evidence>
<dbReference type="PROSITE" id="PS00903">
    <property type="entry name" value="CYT_DCMP_DEAMINASES_1"/>
    <property type="match status" value="1"/>
</dbReference>
<dbReference type="InterPro" id="IPR002125">
    <property type="entry name" value="CMP_dCMP_dom"/>
</dbReference>
<evidence type="ECO:0000256" key="7">
    <source>
        <dbReference type="ARBA" id="ARBA00048045"/>
    </source>
</evidence>
<dbReference type="InterPro" id="IPR016193">
    <property type="entry name" value="Cytidine_deaminase-like"/>
</dbReference>
<feature type="binding site" evidence="8">
    <location>
        <position position="105"/>
    </location>
    <ligand>
        <name>Zn(2+)</name>
        <dbReference type="ChEBI" id="CHEBI:29105"/>
        <note>catalytic</note>
    </ligand>
</feature>
<dbReference type="PANTHER" id="PTHR11079:SF202">
    <property type="entry name" value="TRNA-SPECIFIC ADENOSINE DEAMINASE"/>
    <property type="match status" value="1"/>
</dbReference>
<comment type="subunit">
    <text evidence="2 8">Homodimer.</text>
</comment>
<evidence type="ECO:0000256" key="4">
    <source>
        <dbReference type="ARBA" id="ARBA00022723"/>
    </source>
</evidence>
<dbReference type="EMBL" id="CP002776">
    <property type="protein sequence ID" value="AEG31230.1"/>
    <property type="molecule type" value="Genomic_DNA"/>
</dbReference>
<protein>
    <recommendedName>
        <fullName evidence="8">tRNA-specific adenosine deaminase</fullName>
        <ecNumber evidence="8">3.5.4.33</ecNumber>
    </recommendedName>
</protein>
<feature type="domain" description="CMP/dCMP-type deaminase" evidence="9">
    <location>
        <begin position="24"/>
        <end position="135"/>
    </location>
</feature>
<dbReference type="NCBIfam" id="NF008113">
    <property type="entry name" value="PRK10860.1"/>
    <property type="match status" value="1"/>
</dbReference>
<dbReference type="eggNOG" id="COG0590">
    <property type="taxonomic scope" value="Bacteria"/>
</dbReference>
<dbReference type="OrthoDB" id="9802676at2"/>
<keyword evidence="4 8" id="KW-0479">Metal-binding</keyword>
<organism evidence="10 11">
    <name type="scientific">Thiomicrospira cyclica (strain DSM 14477 / JCM 11371 / ALM1)</name>
    <name type="common">Thioalkalimicrobium cyclicum</name>
    <dbReference type="NCBI Taxonomy" id="717773"/>
    <lineage>
        <taxon>Bacteria</taxon>
        <taxon>Pseudomonadati</taxon>
        <taxon>Pseudomonadota</taxon>
        <taxon>Gammaproteobacteria</taxon>
        <taxon>Thiotrichales</taxon>
        <taxon>Piscirickettsiaceae</taxon>
        <taxon>Thiomicrospira</taxon>
    </lineage>
</organism>
<reference evidence="10 11" key="1">
    <citation type="submission" date="2011-05" db="EMBL/GenBank/DDBJ databases">
        <title>Complete sequence of Thioalkalimicrobium cyclicum ALM1.</title>
        <authorList>
            <consortium name="US DOE Joint Genome Institute"/>
            <person name="Lucas S."/>
            <person name="Han J."/>
            <person name="Lapidus A."/>
            <person name="Cheng J.-F."/>
            <person name="Goodwin L."/>
            <person name="Pitluck S."/>
            <person name="Peters L."/>
            <person name="Mikhailova N."/>
            <person name="Davenport K."/>
            <person name="Han C."/>
            <person name="Tapia R."/>
            <person name="Land M."/>
            <person name="Hauser L."/>
            <person name="Kyrpides N."/>
            <person name="Ivanova N."/>
            <person name="Pagani I."/>
            <person name="Kappler U."/>
            <person name="Woyke T."/>
        </authorList>
    </citation>
    <scope>NUCLEOTIDE SEQUENCE [LARGE SCALE GENOMIC DNA]</scope>
    <source>
        <strain evidence="11">DSM 14477 / JCM 11371 / ALM1</strain>
    </source>
</reference>
<dbReference type="RefSeq" id="WP_013835011.1">
    <property type="nucleotide sequence ID" value="NC_015581.1"/>
</dbReference>
<dbReference type="InterPro" id="IPR028883">
    <property type="entry name" value="tRNA_aden_deaminase"/>
</dbReference>
<evidence type="ECO:0000256" key="8">
    <source>
        <dbReference type="HAMAP-Rule" id="MF_00972"/>
    </source>
</evidence>
<evidence type="ECO:0000256" key="2">
    <source>
        <dbReference type="ARBA" id="ARBA00011738"/>
    </source>
</evidence>
<evidence type="ECO:0000256" key="3">
    <source>
        <dbReference type="ARBA" id="ARBA00022694"/>
    </source>
</evidence>
<sequence>MKVAIDNRQDLVGLTCPVGLDQPEQDEFWMQKALALADYAQQQGEVPVGALVVLKQQCISVGYNQSIALHDPTAHAEIMALRQAGQVMQNYRLPAAELYVTLEPCAMCATALVHARIARLIYGASDPKSGAVGSQINLAQCAFLNHQFEVVQGVLGEQASLQLSAFFKQRRLVKKQQA</sequence>
<keyword evidence="11" id="KW-1185">Reference proteome</keyword>
<dbReference type="PANTHER" id="PTHR11079">
    <property type="entry name" value="CYTOSINE DEAMINASE FAMILY MEMBER"/>
    <property type="match status" value="1"/>
</dbReference>
<dbReference type="STRING" id="717773.Thicy_0457"/>
<evidence type="ECO:0000259" key="9">
    <source>
        <dbReference type="PROSITE" id="PS51747"/>
    </source>
</evidence>
<dbReference type="KEGG" id="tcy:Thicy_0457"/>
<accession>F6DBC2</accession>
<comment type="cofactor">
    <cofactor evidence="8">
        <name>Zn(2+)</name>
        <dbReference type="ChEBI" id="CHEBI:29105"/>
    </cofactor>
    <text evidence="8">Binds 1 zinc ion per subunit.</text>
</comment>
<comment type="catalytic activity">
    <reaction evidence="7 8">
        <text>adenosine(34) in tRNA + H2O + H(+) = inosine(34) in tRNA + NH4(+)</text>
        <dbReference type="Rhea" id="RHEA:43168"/>
        <dbReference type="Rhea" id="RHEA-COMP:10373"/>
        <dbReference type="Rhea" id="RHEA-COMP:10374"/>
        <dbReference type="ChEBI" id="CHEBI:15377"/>
        <dbReference type="ChEBI" id="CHEBI:15378"/>
        <dbReference type="ChEBI" id="CHEBI:28938"/>
        <dbReference type="ChEBI" id="CHEBI:74411"/>
        <dbReference type="ChEBI" id="CHEBI:82852"/>
        <dbReference type="EC" id="3.5.4.33"/>
    </reaction>
</comment>
<gene>
    <name evidence="8" type="primary">tadA</name>
    <name evidence="10" type="ordered locus">Thicy_0457</name>
</gene>
<evidence type="ECO:0000256" key="5">
    <source>
        <dbReference type="ARBA" id="ARBA00022801"/>
    </source>
</evidence>
<dbReference type="GO" id="GO:0052717">
    <property type="term" value="F:tRNA-specific adenosine-34 deaminase activity"/>
    <property type="evidence" value="ECO:0007669"/>
    <property type="project" value="UniProtKB-UniRule"/>
</dbReference>
<feature type="active site" description="Proton donor" evidence="8">
    <location>
        <position position="77"/>
    </location>
</feature>
<keyword evidence="3 8" id="KW-0819">tRNA processing</keyword>
<keyword evidence="5 8" id="KW-0378">Hydrolase</keyword>
<dbReference type="CDD" id="cd01285">
    <property type="entry name" value="nucleoside_deaminase"/>
    <property type="match status" value="1"/>
</dbReference>
<dbReference type="GO" id="GO:0008270">
    <property type="term" value="F:zinc ion binding"/>
    <property type="evidence" value="ECO:0007669"/>
    <property type="project" value="UniProtKB-UniRule"/>
</dbReference>
<evidence type="ECO:0000256" key="6">
    <source>
        <dbReference type="ARBA" id="ARBA00022833"/>
    </source>
</evidence>
<dbReference type="SUPFAM" id="SSF53927">
    <property type="entry name" value="Cytidine deaminase-like"/>
    <property type="match status" value="1"/>
</dbReference>
<comment type="function">
    <text evidence="8">Catalyzes the deamination of adenosine to inosine at the wobble position 34 of tRNA(Arg2).</text>
</comment>